<sequence length="639" mass="68109">MAKKDYTELAKDIVAHVGGKDNVVNVRHCVTRLRFVLKDESKADDDYLKQRDGVVTVVKAGGQYQVVIGNHVPDVYASVLETGVSGVGSLDVDEGDDVDKGNLFDRFIDLISGIFQPFLGPLAATGMIKGLVAIMAASGLSADNSSWYAMLNAAGDGFFQFLPILIAVTAARKFKMNEFSAIAIAGALVYPDIAASVANLAGNGSDKVLGFLTFELPSSGSYLSTVIPAILAIWAASYIEKWVRKITPDVVKLFIVPFVTILITVPLTFLVVGPVANLLSDGLTIVFEGILNFSPILYGFIVGALWQVLVMFGLHWALIPLSILQLTNNGYSDILTPALLPCFTQTGILLAIILKTKEKKVRTIAMPAFVSSIFGVTEPAIYGITLPMRAPFIMSCIISGFIGAVAMILKIKTFVSGAMGIFLLPAFVNPNGDMSVVINAGILMFATAVISFAAQMFAPVPYLYGGPKEDATPNKEAEVEPVKALKELKQEIIASPMMGDVVKLDDVPDEVFASGAMGKGIAINPTDGTVLAPANGEVTLVFPTGHAIGMRTENGAELLIHVGMDTVSLAGKGFKTYVEVGDKVEAGQKLLEFDLATIREANLPVISPIIVTNSADFDDVLTTQEVRINTGDYLLTTVK</sequence>
<evidence type="ECO:0000313" key="21">
    <source>
        <dbReference type="EMBL" id="RCW17289.1"/>
    </source>
</evidence>
<comment type="catalytic activity">
    <reaction evidence="13">
        <text>N(pros)-phospho-L-histidyl-[protein](out) + sucrose = sucrose 6(G)-phosphate(in) + L-histidyl-[protein]</text>
        <dbReference type="Rhea" id="RHEA:49236"/>
        <dbReference type="Rhea" id="RHEA-COMP:9745"/>
        <dbReference type="Rhea" id="RHEA-COMP:9746"/>
        <dbReference type="ChEBI" id="CHEBI:17992"/>
        <dbReference type="ChEBI" id="CHEBI:29979"/>
        <dbReference type="ChEBI" id="CHEBI:64837"/>
        <dbReference type="ChEBI" id="CHEBI:91002"/>
        <dbReference type="EC" id="2.7.1.211"/>
    </reaction>
</comment>
<dbReference type="GO" id="GO:0016301">
    <property type="term" value="F:kinase activity"/>
    <property type="evidence" value="ECO:0007669"/>
    <property type="project" value="UniProtKB-KW"/>
</dbReference>
<evidence type="ECO:0000256" key="10">
    <source>
        <dbReference type="ARBA" id="ARBA00023136"/>
    </source>
</evidence>
<dbReference type="Pfam" id="PF00367">
    <property type="entry name" value="PTS_EIIB"/>
    <property type="match status" value="1"/>
</dbReference>
<dbReference type="PROSITE" id="PS00371">
    <property type="entry name" value="PTS_EIIA_TYPE_1_HIS"/>
    <property type="match status" value="1"/>
</dbReference>
<keyword evidence="8" id="KW-0418">Kinase</keyword>
<dbReference type="EMBL" id="NETH01000013">
    <property type="protein sequence ID" value="RCW17289.1"/>
    <property type="molecule type" value="Genomic_DNA"/>
</dbReference>
<dbReference type="PROSITE" id="PS51098">
    <property type="entry name" value="PTS_EIIB_TYPE_1"/>
    <property type="match status" value="1"/>
</dbReference>
<reference evidence="21 22" key="1">
    <citation type="journal article" date="2018" name="Sci. Rep.">
        <title>Network-guided genomic and metagenomic analysis of the faecal microbiota of the critically endangered kakapo.</title>
        <authorList>
            <person name="Waite D.W."/>
            <person name="Dsouza M."/>
            <person name="Sekiguchi Y."/>
            <person name="Hugenholtz P."/>
            <person name="Taylor M.W."/>
        </authorList>
    </citation>
    <scope>NUCLEOTIDE SEQUENCE [LARGE SCALE GENOMIC DNA]</scope>
    <source>
        <strain evidence="21 22">BI02</strain>
    </source>
</reference>
<keyword evidence="4" id="KW-0762">Sugar transport</keyword>
<dbReference type="InterPro" id="IPR011055">
    <property type="entry name" value="Dup_hybrid_motif"/>
</dbReference>
<keyword evidence="2" id="KW-0813">Transport</keyword>
<dbReference type="EC" id="2.7.1.211" evidence="11"/>
<gene>
    <name evidence="21" type="ORF">CAC02_03990</name>
</gene>
<dbReference type="InterPro" id="IPR018113">
    <property type="entry name" value="PTrfase_EIIB_Cys"/>
</dbReference>
<keyword evidence="10 17" id="KW-0472">Membrane</keyword>
<dbReference type="NCBIfam" id="TIGR01995">
    <property type="entry name" value="PTS-II-ABC-beta"/>
    <property type="match status" value="1"/>
</dbReference>
<evidence type="ECO:0000256" key="14">
    <source>
        <dbReference type="ARBA" id="ARBA00074554"/>
    </source>
</evidence>
<proteinExistence type="predicted"/>
<dbReference type="Proteomes" id="UP000253215">
    <property type="component" value="Unassembled WGS sequence"/>
</dbReference>
<evidence type="ECO:0000256" key="15">
    <source>
        <dbReference type="ARBA" id="ARBA00081008"/>
    </source>
</evidence>
<evidence type="ECO:0000256" key="12">
    <source>
        <dbReference type="ARBA" id="ARBA00045139"/>
    </source>
</evidence>
<dbReference type="InterPro" id="IPR036878">
    <property type="entry name" value="Glu_permease_IIB"/>
</dbReference>
<protein>
    <recommendedName>
        <fullName evidence="14">PTS system sucrose-specific EIIBCA component</fullName>
        <ecNumber evidence="11">2.7.1.211</ecNumber>
    </recommendedName>
    <alternativeName>
        <fullName evidence="15">EIIBCA-Scr</fullName>
    </alternativeName>
</protein>
<evidence type="ECO:0000256" key="3">
    <source>
        <dbReference type="ARBA" id="ARBA00022475"/>
    </source>
</evidence>
<feature type="transmembrane region" description="Helical" evidence="17">
    <location>
        <begin position="146"/>
        <end position="167"/>
    </location>
</feature>
<evidence type="ECO:0000259" key="20">
    <source>
        <dbReference type="PROSITE" id="PS51103"/>
    </source>
</evidence>
<name>A0A368UEB5_9STRE</name>
<feature type="transmembrane region" description="Helical" evidence="17">
    <location>
        <begin position="118"/>
        <end position="140"/>
    </location>
</feature>
<dbReference type="GO" id="GO:0008982">
    <property type="term" value="F:protein-N(PI)-phosphohistidine-sugar phosphotransferase activity"/>
    <property type="evidence" value="ECO:0007669"/>
    <property type="project" value="InterPro"/>
</dbReference>
<evidence type="ECO:0000259" key="19">
    <source>
        <dbReference type="PROSITE" id="PS51098"/>
    </source>
</evidence>
<dbReference type="FunFam" id="3.30.1360.60:FF:000001">
    <property type="entry name" value="PTS system glucose-specific IIBC component PtsG"/>
    <property type="match status" value="1"/>
</dbReference>
<dbReference type="PANTHER" id="PTHR30175">
    <property type="entry name" value="PHOSPHOTRANSFERASE SYSTEM TRANSPORT PROTEIN"/>
    <property type="match status" value="1"/>
</dbReference>
<dbReference type="InterPro" id="IPR013013">
    <property type="entry name" value="PTS_EIIC_1"/>
</dbReference>
<dbReference type="Gene3D" id="2.70.70.10">
    <property type="entry name" value="Glucose Permease (Domain IIA)"/>
    <property type="match status" value="1"/>
</dbReference>
<dbReference type="Pfam" id="PF02378">
    <property type="entry name" value="PTS_EIIC"/>
    <property type="match status" value="1"/>
</dbReference>
<dbReference type="InterPro" id="IPR001996">
    <property type="entry name" value="PTS_IIB_1"/>
</dbReference>
<comment type="function">
    <text evidence="12">The phosphoenolpyruvate-dependent sugar phosphotransferase system (sugar PTS), a major carbohydrate active transport system, catalyzes the phosphorylation of incoming sugar substrates concomitantly with their translocation across the cell membrane. This system is involved in sucrose transport.</text>
</comment>
<dbReference type="AlphaFoldDB" id="A0A368UEB5"/>
<comment type="subcellular location">
    <subcellularLocation>
        <location evidence="1">Cell membrane</location>
        <topology evidence="1">Multi-pass membrane protein</topology>
    </subcellularLocation>
</comment>
<dbReference type="CDD" id="cd00212">
    <property type="entry name" value="PTS_IIB_glc"/>
    <property type="match status" value="1"/>
</dbReference>
<comment type="caution">
    <text evidence="21">The sequence shown here is derived from an EMBL/GenBank/DDBJ whole genome shotgun (WGS) entry which is preliminary data.</text>
</comment>
<keyword evidence="9 17" id="KW-1133">Transmembrane helix</keyword>
<feature type="domain" description="PTS EIIB type-1" evidence="19">
    <location>
        <begin position="7"/>
        <end position="89"/>
    </location>
</feature>
<keyword evidence="7 17" id="KW-0812">Transmembrane</keyword>
<evidence type="ECO:0000256" key="9">
    <source>
        <dbReference type="ARBA" id="ARBA00022989"/>
    </source>
</evidence>
<dbReference type="NCBIfam" id="TIGR00830">
    <property type="entry name" value="PTBA"/>
    <property type="match status" value="1"/>
</dbReference>
<dbReference type="SUPFAM" id="SSF55604">
    <property type="entry name" value="Glucose permease domain IIB"/>
    <property type="match status" value="1"/>
</dbReference>
<feature type="transmembrane region" description="Helical" evidence="17">
    <location>
        <begin position="221"/>
        <end position="239"/>
    </location>
</feature>
<keyword evidence="6" id="KW-0598">Phosphotransferase system</keyword>
<keyword evidence="5" id="KW-0808">Transferase</keyword>
<keyword evidence="3" id="KW-1003">Cell membrane</keyword>
<organism evidence="21 22">
    <name type="scientific">Streptococcus gallolyticus</name>
    <dbReference type="NCBI Taxonomy" id="315405"/>
    <lineage>
        <taxon>Bacteria</taxon>
        <taxon>Bacillati</taxon>
        <taxon>Bacillota</taxon>
        <taxon>Bacilli</taxon>
        <taxon>Lactobacillales</taxon>
        <taxon>Streptococcaceae</taxon>
        <taxon>Streptococcus</taxon>
    </lineage>
</organism>
<dbReference type="CDD" id="cd00210">
    <property type="entry name" value="PTS_IIA_glc"/>
    <property type="match status" value="1"/>
</dbReference>
<feature type="transmembrane region" description="Helical" evidence="17">
    <location>
        <begin position="179"/>
        <end position="201"/>
    </location>
</feature>
<evidence type="ECO:0000256" key="17">
    <source>
        <dbReference type="SAM" id="Phobius"/>
    </source>
</evidence>
<accession>A0A368UEB5</accession>
<evidence type="ECO:0000313" key="22">
    <source>
        <dbReference type="Proteomes" id="UP000253215"/>
    </source>
</evidence>
<dbReference type="GO" id="GO:0005886">
    <property type="term" value="C:plasma membrane"/>
    <property type="evidence" value="ECO:0007669"/>
    <property type="project" value="UniProtKB-SubCell"/>
</dbReference>
<feature type="domain" description="PTS EIIA type-1" evidence="18">
    <location>
        <begin position="509"/>
        <end position="613"/>
    </location>
</feature>
<dbReference type="GO" id="GO:0009401">
    <property type="term" value="P:phosphoenolpyruvate-dependent sugar phosphotransferase system"/>
    <property type="evidence" value="ECO:0007669"/>
    <property type="project" value="UniProtKB-KW"/>
</dbReference>
<evidence type="ECO:0000259" key="18">
    <source>
        <dbReference type="PROSITE" id="PS51093"/>
    </source>
</evidence>
<evidence type="ECO:0000256" key="4">
    <source>
        <dbReference type="ARBA" id="ARBA00022597"/>
    </source>
</evidence>
<evidence type="ECO:0000256" key="5">
    <source>
        <dbReference type="ARBA" id="ARBA00022679"/>
    </source>
</evidence>
<dbReference type="PROSITE" id="PS01035">
    <property type="entry name" value="PTS_EIIB_TYPE_1_CYS"/>
    <property type="match status" value="1"/>
</dbReference>
<dbReference type="Pfam" id="PF00358">
    <property type="entry name" value="PTS_EIIA_1"/>
    <property type="match status" value="1"/>
</dbReference>
<feature type="active site" description="Phosphocysteine intermediate; for EIIB activity" evidence="16">
    <location>
        <position position="29"/>
    </location>
</feature>
<evidence type="ECO:0000256" key="11">
    <source>
        <dbReference type="ARBA" id="ARBA00044053"/>
    </source>
</evidence>
<feature type="transmembrane region" description="Helical" evidence="17">
    <location>
        <begin position="366"/>
        <end position="384"/>
    </location>
</feature>
<dbReference type="FunFam" id="2.70.70.10:FF:000001">
    <property type="entry name" value="PTS system glucose-specific IIA component"/>
    <property type="match status" value="1"/>
</dbReference>
<feature type="transmembrane region" description="Helical" evidence="17">
    <location>
        <begin position="251"/>
        <end position="276"/>
    </location>
</feature>
<feature type="domain" description="PTS EIIC type-1" evidence="20">
    <location>
        <begin position="109"/>
        <end position="471"/>
    </location>
</feature>
<feature type="transmembrane region" description="Helical" evidence="17">
    <location>
        <begin position="436"/>
        <end position="458"/>
    </location>
</feature>
<dbReference type="InterPro" id="IPR001127">
    <property type="entry name" value="PTS_EIIA_1_perm"/>
</dbReference>
<dbReference type="InterPro" id="IPR050558">
    <property type="entry name" value="PTS_Sugar-Specific_Components"/>
</dbReference>
<evidence type="ECO:0000256" key="2">
    <source>
        <dbReference type="ARBA" id="ARBA00022448"/>
    </source>
</evidence>
<dbReference type="PANTHER" id="PTHR30175:SF1">
    <property type="entry name" value="PTS SYSTEM ARBUTIN-, CELLOBIOSE-, AND SALICIN-SPECIFIC EIIBC COMPONENT-RELATED"/>
    <property type="match status" value="1"/>
</dbReference>
<evidence type="ECO:0000256" key="16">
    <source>
        <dbReference type="PROSITE-ProRule" id="PRU00421"/>
    </source>
</evidence>
<evidence type="ECO:0000256" key="13">
    <source>
        <dbReference type="ARBA" id="ARBA00048931"/>
    </source>
</evidence>
<dbReference type="PROSITE" id="PS51093">
    <property type="entry name" value="PTS_EIIA_TYPE_1"/>
    <property type="match status" value="1"/>
</dbReference>
<evidence type="ECO:0000256" key="1">
    <source>
        <dbReference type="ARBA" id="ARBA00004651"/>
    </source>
</evidence>
<evidence type="ECO:0000256" key="7">
    <source>
        <dbReference type="ARBA" id="ARBA00022692"/>
    </source>
</evidence>
<evidence type="ECO:0000256" key="6">
    <source>
        <dbReference type="ARBA" id="ARBA00022683"/>
    </source>
</evidence>
<dbReference type="GO" id="GO:0090589">
    <property type="term" value="F:protein-phosphocysteine-trehalose phosphotransferase system transporter activity"/>
    <property type="evidence" value="ECO:0007669"/>
    <property type="project" value="TreeGrafter"/>
</dbReference>
<dbReference type="Gene3D" id="3.30.1360.60">
    <property type="entry name" value="Glucose permease domain IIB"/>
    <property type="match status" value="1"/>
</dbReference>
<dbReference type="InterPro" id="IPR003352">
    <property type="entry name" value="PTS_EIIC"/>
</dbReference>
<dbReference type="SUPFAM" id="SSF51261">
    <property type="entry name" value="Duplicated hybrid motif"/>
    <property type="match status" value="1"/>
</dbReference>
<dbReference type="GO" id="GO:0015771">
    <property type="term" value="P:trehalose transport"/>
    <property type="evidence" value="ECO:0007669"/>
    <property type="project" value="TreeGrafter"/>
</dbReference>
<dbReference type="PROSITE" id="PS51103">
    <property type="entry name" value="PTS_EIIC_TYPE_1"/>
    <property type="match status" value="1"/>
</dbReference>
<dbReference type="InterPro" id="IPR011297">
    <property type="entry name" value="PTS_IIABC_b_glu"/>
</dbReference>
<evidence type="ECO:0000256" key="8">
    <source>
        <dbReference type="ARBA" id="ARBA00022777"/>
    </source>
</evidence>